<dbReference type="PANTHER" id="PTHR43767:SF1">
    <property type="entry name" value="NONRIBOSOMAL PEPTIDE SYNTHASE PES1 (EUROFUNG)-RELATED"/>
    <property type="match status" value="1"/>
</dbReference>
<evidence type="ECO:0000313" key="3">
    <source>
        <dbReference type="Proteomes" id="UP001156389"/>
    </source>
</evidence>
<dbReference type="Pfam" id="PF00501">
    <property type="entry name" value="AMP-binding"/>
    <property type="match status" value="1"/>
</dbReference>
<proteinExistence type="predicted"/>
<accession>A0ABT2JPF0</accession>
<dbReference type="EMBL" id="JAJAGO010000003">
    <property type="protein sequence ID" value="MCT2589616.1"/>
    <property type="molecule type" value="Genomic_DNA"/>
</dbReference>
<reference evidence="2 3" key="1">
    <citation type="submission" date="2021-10" db="EMBL/GenBank/DDBJ databases">
        <title>Streptomyces gossypii sp. nov., isolated from soil collected from cotton field.</title>
        <authorList>
            <person name="Ge X."/>
            <person name="Chen X."/>
            <person name="Liu W."/>
        </authorList>
    </citation>
    <scope>NUCLEOTIDE SEQUENCE [LARGE SCALE GENOMIC DNA]</scope>
    <source>
        <strain evidence="2 3">N2-109</strain>
    </source>
</reference>
<dbReference type="Proteomes" id="UP001156389">
    <property type="component" value="Unassembled WGS sequence"/>
</dbReference>
<dbReference type="InterPro" id="IPR042099">
    <property type="entry name" value="ANL_N_sf"/>
</dbReference>
<dbReference type="InterPro" id="IPR050237">
    <property type="entry name" value="ATP-dep_AMP-bd_enzyme"/>
</dbReference>
<sequence>MGSQTWPQNIGMLFEHFADSPRPVFHLDRPLDIAPEEGTRFTVRALDEQVKRASGALAKAGVGPGDQVAVVKDNHLDIILLAAAAARVGALPALISATVPSADLAVMLERLGPKALVAAPSVLSAAAEAAVALVEPGVTVLAAGAGQAPPGAELFTEYTGAPVPPATPRPDHEPMICTHTSGTTGVPKLVVHSAQSMMGVLARMAAMMKLPGLGTQKDEVIASCIAYVHARAFAWIGETLLRPGSEVLVLTDPEPSSVATHLTRHPPTFVDASPNIYQRWEPLTETHSKLFSRTRMFINTFDAIHPGTVRKFLDCSERKRPIWGQAWGQSETGPLTMGVLTARAVRRARGKPDSVTSNVGRGVPRVAKFTVVDPETRQPLPAGTPGLLLAKTDFRALTYLGENDRFQEKDWDGWWNTGDIGTRSRTGVIRLVDREVDTIPGMSGIELESVLLDRLERATEIIILSSQGRRPVPVIATYDGELRPSDWARATGDLPAMEEPILIGWDEFPRTGTWKVRRHELRSSLLGSDDTYGTGRWT</sequence>
<organism evidence="2 3">
    <name type="scientific">Streptomyces gossypii</name>
    <dbReference type="NCBI Taxonomy" id="2883101"/>
    <lineage>
        <taxon>Bacteria</taxon>
        <taxon>Bacillati</taxon>
        <taxon>Actinomycetota</taxon>
        <taxon>Actinomycetes</taxon>
        <taxon>Kitasatosporales</taxon>
        <taxon>Streptomycetaceae</taxon>
        <taxon>Streptomyces</taxon>
    </lineage>
</organism>
<evidence type="ECO:0000313" key="2">
    <source>
        <dbReference type="EMBL" id="MCT2589616.1"/>
    </source>
</evidence>
<keyword evidence="3" id="KW-1185">Reference proteome</keyword>
<gene>
    <name evidence="2" type="ORF">LHJ74_06705</name>
</gene>
<name>A0ABT2JPF0_9ACTN</name>
<dbReference type="Gene3D" id="3.40.50.12780">
    <property type="entry name" value="N-terminal domain of ligase-like"/>
    <property type="match status" value="1"/>
</dbReference>
<dbReference type="InterPro" id="IPR000873">
    <property type="entry name" value="AMP-dep_synth/lig_dom"/>
</dbReference>
<dbReference type="RefSeq" id="WP_260216623.1">
    <property type="nucleotide sequence ID" value="NZ_JAJAGO010000003.1"/>
</dbReference>
<feature type="domain" description="AMP-dependent synthetase/ligase" evidence="1">
    <location>
        <begin position="36"/>
        <end position="400"/>
    </location>
</feature>
<dbReference type="PANTHER" id="PTHR43767">
    <property type="entry name" value="LONG-CHAIN-FATTY-ACID--COA LIGASE"/>
    <property type="match status" value="1"/>
</dbReference>
<evidence type="ECO:0000259" key="1">
    <source>
        <dbReference type="Pfam" id="PF00501"/>
    </source>
</evidence>
<comment type="caution">
    <text evidence="2">The sequence shown here is derived from an EMBL/GenBank/DDBJ whole genome shotgun (WGS) entry which is preliminary data.</text>
</comment>
<dbReference type="SUPFAM" id="SSF56801">
    <property type="entry name" value="Acetyl-CoA synthetase-like"/>
    <property type="match status" value="1"/>
</dbReference>
<protein>
    <submittedName>
        <fullName evidence="2">AMP-binding protein</fullName>
    </submittedName>
</protein>